<dbReference type="Proteomes" id="UP001610990">
    <property type="component" value="Unassembled WGS sequence"/>
</dbReference>
<organism evidence="1 2">
    <name type="scientific">Streptomyces celluloflavus</name>
    <dbReference type="NCBI Taxonomy" id="58344"/>
    <lineage>
        <taxon>Bacteria</taxon>
        <taxon>Bacillati</taxon>
        <taxon>Actinomycetota</taxon>
        <taxon>Actinomycetes</taxon>
        <taxon>Kitasatosporales</taxon>
        <taxon>Streptomycetaceae</taxon>
        <taxon>Streptomyces</taxon>
    </lineage>
</organism>
<dbReference type="RefSeq" id="WP_240150628.1">
    <property type="nucleotide sequence ID" value="NZ_JBEZAY010000051.1"/>
</dbReference>
<evidence type="ECO:0000313" key="2">
    <source>
        <dbReference type="Proteomes" id="UP001610990"/>
    </source>
</evidence>
<proteinExistence type="predicted"/>
<sequence length="74" mass="8396">MKERQRYLFIRILEASNADCFMGEFALSRDTFRFSPTDFAELPPRAGDGPRGPRAAARYRDDVAGLGAVPPWQY</sequence>
<gene>
    <name evidence="1" type="ORF">ACH4GP_00905</name>
</gene>
<reference evidence="1 2" key="1">
    <citation type="submission" date="2024-10" db="EMBL/GenBank/DDBJ databases">
        <title>The Natural Products Discovery Center: Release of the First 8490 Sequenced Strains for Exploring Actinobacteria Biosynthetic Diversity.</title>
        <authorList>
            <person name="Kalkreuter E."/>
            <person name="Kautsar S.A."/>
            <person name="Yang D."/>
            <person name="Bader C.D."/>
            <person name="Teijaro C.N."/>
            <person name="Fluegel L."/>
            <person name="Davis C.M."/>
            <person name="Simpson J.R."/>
            <person name="Lauterbach L."/>
            <person name="Steele A.D."/>
            <person name="Gui C."/>
            <person name="Meng S."/>
            <person name="Li G."/>
            <person name="Viehrig K."/>
            <person name="Ye F."/>
            <person name="Su P."/>
            <person name="Kiefer A.F."/>
            <person name="Nichols A."/>
            <person name="Cepeda A.J."/>
            <person name="Yan W."/>
            <person name="Fan B."/>
            <person name="Jiang Y."/>
            <person name="Adhikari A."/>
            <person name="Zheng C.-J."/>
            <person name="Schuster L."/>
            <person name="Cowan T.M."/>
            <person name="Smanski M.J."/>
            <person name="Chevrette M.G."/>
            <person name="De Carvalho L.P.S."/>
            <person name="Shen B."/>
        </authorList>
    </citation>
    <scope>NUCLEOTIDE SEQUENCE [LARGE SCALE GENOMIC DNA]</scope>
    <source>
        <strain evidence="1 2">NPDC018013</strain>
    </source>
</reference>
<comment type="caution">
    <text evidence="1">The sequence shown here is derived from an EMBL/GenBank/DDBJ whole genome shotgun (WGS) entry which is preliminary data.</text>
</comment>
<accession>A0ABW7R9D6</accession>
<dbReference type="GeneID" id="97379441"/>
<keyword evidence="2" id="KW-1185">Reference proteome</keyword>
<evidence type="ECO:0000313" key="1">
    <source>
        <dbReference type="EMBL" id="MFH8582940.1"/>
    </source>
</evidence>
<protein>
    <submittedName>
        <fullName evidence="1">Uncharacterized protein</fullName>
    </submittedName>
</protein>
<dbReference type="EMBL" id="JBIRGH010000001">
    <property type="protein sequence ID" value="MFH8582940.1"/>
    <property type="molecule type" value="Genomic_DNA"/>
</dbReference>
<name>A0ABW7R9D6_9ACTN</name>